<feature type="transmembrane region" description="Helical" evidence="7">
    <location>
        <begin position="407"/>
        <end position="429"/>
    </location>
</feature>
<keyword evidence="10" id="KW-1185">Reference proteome</keyword>
<evidence type="ECO:0000256" key="7">
    <source>
        <dbReference type="SAM" id="Phobius"/>
    </source>
</evidence>
<feature type="transmembrane region" description="Helical" evidence="7">
    <location>
        <begin position="719"/>
        <end position="747"/>
    </location>
</feature>
<dbReference type="InterPro" id="IPR003838">
    <property type="entry name" value="ABC3_permease_C"/>
</dbReference>
<feature type="transmembrane region" description="Helical" evidence="7">
    <location>
        <begin position="357"/>
        <end position="376"/>
    </location>
</feature>
<proteinExistence type="inferred from homology"/>
<feature type="domain" description="ABC3 transporter permease C-terminal" evidence="8">
    <location>
        <begin position="262"/>
        <end position="382"/>
    </location>
</feature>
<dbReference type="InterPro" id="IPR050250">
    <property type="entry name" value="Macrolide_Exporter_MacB"/>
</dbReference>
<gene>
    <name evidence="9" type="ORF">ACFSE6_03590</name>
</gene>
<evidence type="ECO:0000259" key="8">
    <source>
        <dbReference type="Pfam" id="PF02687"/>
    </source>
</evidence>
<dbReference type="Proteomes" id="UP001597277">
    <property type="component" value="Unassembled WGS sequence"/>
</dbReference>
<evidence type="ECO:0000313" key="9">
    <source>
        <dbReference type="EMBL" id="MFD1716903.1"/>
    </source>
</evidence>
<evidence type="ECO:0000256" key="5">
    <source>
        <dbReference type="ARBA" id="ARBA00023136"/>
    </source>
</evidence>
<feature type="domain" description="ABC3 transporter permease C-terminal" evidence="8">
    <location>
        <begin position="726"/>
        <end position="844"/>
    </location>
</feature>
<keyword evidence="3 7" id="KW-0812">Transmembrane</keyword>
<evidence type="ECO:0000256" key="3">
    <source>
        <dbReference type="ARBA" id="ARBA00022692"/>
    </source>
</evidence>
<comment type="caution">
    <text evidence="9">The sequence shown here is derived from an EMBL/GenBank/DDBJ whole genome shotgun (WGS) entry which is preliminary data.</text>
</comment>
<organism evidence="9 10">
    <name type="scientific">Georgenia deserti</name>
    <dbReference type="NCBI Taxonomy" id="2093781"/>
    <lineage>
        <taxon>Bacteria</taxon>
        <taxon>Bacillati</taxon>
        <taxon>Actinomycetota</taxon>
        <taxon>Actinomycetes</taxon>
        <taxon>Micrococcales</taxon>
        <taxon>Bogoriellaceae</taxon>
        <taxon>Georgenia</taxon>
    </lineage>
</organism>
<sequence length="850" mass="85355">MIRLTLSQMRRSVGRLTAAGIAIVVATAFVTATLLGGNLITATTERAVTASLGEADVILRPQDAPVGSDVVENLSGLAQTDVAEGTVQVFGQISAGGERDAGMLSPVPGDPALNPYEMARGETPGPGEVAVTEATAERLGLEPGASVTVAVDVPDGDAWSTQERELTVSGIVVDPPAIVAPVGTVLLDRSVAEELAAASRGGAVTYDSVLLVAAPGVAPDDLADAVRAQVPTGEVRTADEEAAARTAELTGSTAMLVGLVLAFAAVAVFVAGIVIANTFQVLVAQRRHTLALLRCVGATRAQVRRSVLTEAVLLGVIASVVGIAAGLGLGQAALWFLGSADLGIPVPSVITPDVATFLTPLLTGVAVTVLSALAPARAATRVAPVSALRPADDPATRAGGGRLRRGIAIVLAVFGAALLAGAIAVALITQSDSTVLLALGVGVLGGMVSFAGVLVGAVFVVPRAVRAAGAVWARLARRSRPTVRLAAANARRNPRRTSATASALLIGVALVTMMATGAGSARASLNATLDSYFPVDVMVSGGGMEITHEQIRAVAESEDVVRAVALPSTTATVAGPSGSVDTAVSAMDPREREVLRDEDLFPEFGGDVVVVGEDLAGRIGVADGETVSVEGPTGQMRGTAAVLPGGGSTVVLDRTAMTDVDREAPVTDVWAKLADDASAGQAVGTIQDDLAEATTSGSVPFANAAAAEREGYDQIIDTLLGVVLGLLGVAVVIAVIGVANTLSLSVIERRHEHALLRAVGMTRGQLRGTLVVEGVLVALVGTALGVVLGLLYGWAASAIVFGGGGGEVHLVVPWPYVATCVVGSVVAGVAASVLPARSAAKTPPVAALAA</sequence>
<feature type="transmembrane region" description="Helical" evidence="7">
    <location>
        <begin position="435"/>
        <end position="461"/>
    </location>
</feature>
<comment type="subcellular location">
    <subcellularLocation>
        <location evidence="1">Cell membrane</location>
        <topology evidence="1">Multi-pass membrane protein</topology>
    </subcellularLocation>
</comment>
<feature type="transmembrane region" description="Helical" evidence="7">
    <location>
        <begin position="814"/>
        <end position="834"/>
    </location>
</feature>
<evidence type="ECO:0000313" key="10">
    <source>
        <dbReference type="Proteomes" id="UP001597277"/>
    </source>
</evidence>
<evidence type="ECO:0000256" key="1">
    <source>
        <dbReference type="ARBA" id="ARBA00004651"/>
    </source>
</evidence>
<dbReference type="EMBL" id="JBHUEE010000001">
    <property type="protein sequence ID" value="MFD1716903.1"/>
    <property type="molecule type" value="Genomic_DNA"/>
</dbReference>
<name>A0ABW4L0D9_9MICO</name>
<feature type="transmembrane region" description="Helical" evidence="7">
    <location>
        <begin position="501"/>
        <end position="521"/>
    </location>
</feature>
<accession>A0ABW4L0D9</accession>
<protein>
    <submittedName>
        <fullName evidence="9">ABC transporter permease</fullName>
    </submittedName>
</protein>
<feature type="transmembrane region" description="Helical" evidence="7">
    <location>
        <begin position="311"/>
        <end position="337"/>
    </location>
</feature>
<dbReference type="Pfam" id="PF02687">
    <property type="entry name" value="FtsX"/>
    <property type="match status" value="2"/>
</dbReference>
<feature type="transmembrane region" description="Helical" evidence="7">
    <location>
        <begin position="255"/>
        <end position="279"/>
    </location>
</feature>
<evidence type="ECO:0000256" key="2">
    <source>
        <dbReference type="ARBA" id="ARBA00022475"/>
    </source>
</evidence>
<dbReference type="RefSeq" id="WP_388002318.1">
    <property type="nucleotide sequence ID" value="NZ_JBHUEE010000001.1"/>
</dbReference>
<feature type="transmembrane region" description="Helical" evidence="7">
    <location>
        <begin position="768"/>
        <end position="794"/>
    </location>
</feature>
<keyword evidence="4 7" id="KW-1133">Transmembrane helix</keyword>
<dbReference type="PANTHER" id="PTHR30572:SF4">
    <property type="entry name" value="ABC TRANSPORTER PERMEASE YTRF"/>
    <property type="match status" value="1"/>
</dbReference>
<keyword evidence="5 7" id="KW-0472">Membrane</keyword>
<reference evidence="10" key="1">
    <citation type="journal article" date="2019" name="Int. J. Syst. Evol. Microbiol.">
        <title>The Global Catalogue of Microorganisms (GCM) 10K type strain sequencing project: providing services to taxonomists for standard genome sequencing and annotation.</title>
        <authorList>
            <consortium name="The Broad Institute Genomics Platform"/>
            <consortium name="The Broad Institute Genome Sequencing Center for Infectious Disease"/>
            <person name="Wu L."/>
            <person name="Ma J."/>
        </authorList>
    </citation>
    <scope>NUCLEOTIDE SEQUENCE [LARGE SCALE GENOMIC DNA]</scope>
    <source>
        <strain evidence="10">JCM 17130</strain>
    </source>
</reference>
<keyword evidence="2" id="KW-1003">Cell membrane</keyword>
<dbReference type="PANTHER" id="PTHR30572">
    <property type="entry name" value="MEMBRANE COMPONENT OF TRANSPORTER-RELATED"/>
    <property type="match status" value="1"/>
</dbReference>
<evidence type="ECO:0000256" key="4">
    <source>
        <dbReference type="ARBA" id="ARBA00022989"/>
    </source>
</evidence>
<evidence type="ECO:0000256" key="6">
    <source>
        <dbReference type="ARBA" id="ARBA00038076"/>
    </source>
</evidence>
<comment type="similarity">
    <text evidence="6">Belongs to the ABC-4 integral membrane protein family.</text>
</comment>